<dbReference type="Proteomes" id="UP001569151">
    <property type="component" value="Unassembled WGS sequence"/>
</dbReference>
<reference evidence="1 2" key="1">
    <citation type="submission" date="2024-06" db="EMBL/GenBank/DDBJ databases">
        <authorList>
            <person name="Steensen K."/>
            <person name="Seneca J."/>
            <person name="Bartlau N."/>
            <person name="Yu A.X."/>
            <person name="Polz M.F."/>
        </authorList>
    </citation>
    <scope>NUCLEOTIDE SEQUENCE [LARGE SCALE GENOMIC DNA]</scope>
    <source>
        <strain evidence="1 2">1F146</strain>
    </source>
</reference>
<evidence type="ECO:0000313" key="2">
    <source>
        <dbReference type="Proteomes" id="UP001569151"/>
    </source>
</evidence>
<organism evidence="1 2">
    <name type="scientific">Vibrio bivalvicida</name>
    <dbReference type="NCBI Taxonomy" id="1276888"/>
    <lineage>
        <taxon>Bacteria</taxon>
        <taxon>Pseudomonadati</taxon>
        <taxon>Pseudomonadota</taxon>
        <taxon>Gammaproteobacteria</taxon>
        <taxon>Vibrionales</taxon>
        <taxon>Vibrionaceae</taxon>
        <taxon>Vibrio</taxon>
        <taxon>Vibrio oreintalis group</taxon>
    </lineage>
</organism>
<name>A0ABV4MI68_9VIBR</name>
<protein>
    <submittedName>
        <fullName evidence="1">Uncharacterized protein</fullName>
    </submittedName>
</protein>
<dbReference type="RefSeq" id="WP_371718935.1">
    <property type="nucleotide sequence ID" value="NZ_JBGOOF010000015.1"/>
</dbReference>
<accession>A0ABV4MI68</accession>
<proteinExistence type="predicted"/>
<sequence length="52" mass="5771">MKMLHLIAFFVSFGIFVIVGQQSKLFGSSNPDTFPKLPSLPDFAVTHEFEGP</sequence>
<evidence type="ECO:0000313" key="1">
    <source>
        <dbReference type="EMBL" id="MEZ8209276.1"/>
    </source>
</evidence>
<keyword evidence="2" id="KW-1185">Reference proteome</keyword>
<dbReference type="EMBL" id="JBGOOS010000013">
    <property type="protein sequence ID" value="MEZ8209276.1"/>
    <property type="molecule type" value="Genomic_DNA"/>
</dbReference>
<gene>
    <name evidence="1" type="ORF">ACED39_10845</name>
</gene>
<comment type="caution">
    <text evidence="1">The sequence shown here is derived from an EMBL/GenBank/DDBJ whole genome shotgun (WGS) entry which is preliminary data.</text>
</comment>